<accession>A0A1H4FXI0</accession>
<name>A0A1H4FXI0_9FLAO</name>
<protein>
    <submittedName>
        <fullName evidence="2">Alkylated DNA repair dioxygenase AlkB</fullName>
    </submittedName>
</protein>
<dbReference type="STRING" id="150146.SAMN05443667_11561"/>
<dbReference type="Proteomes" id="UP000198951">
    <property type="component" value="Unassembled WGS sequence"/>
</dbReference>
<keyword evidence="2" id="KW-0223">Dioxygenase</keyword>
<dbReference type="InterPro" id="IPR027450">
    <property type="entry name" value="AlkB-like"/>
</dbReference>
<sequence>MQIDLFNTDKKSNRELTIETAKLIEGLRLHFDFINATEEKELLKIIDENSWLNDLTRRVQHYGYKYDYRARKIDKSSYLGDMPKWLNGLSQKLVNEKIIDFIPDQAIINEYEPSQGIASHIDCEPCFGDTIISISLGSHCVMNYSKEVNSKEKEELLIEPRSLIVMTNESRYKWYHGIPPRKTDKFNDEILKRQRRVSITFRKIII</sequence>
<dbReference type="Pfam" id="PF13532">
    <property type="entry name" value="2OG-FeII_Oxy_2"/>
    <property type="match status" value="1"/>
</dbReference>
<dbReference type="GO" id="GO:0051213">
    <property type="term" value="F:dioxygenase activity"/>
    <property type="evidence" value="ECO:0007669"/>
    <property type="project" value="UniProtKB-KW"/>
</dbReference>
<dbReference type="RefSeq" id="WP_091093211.1">
    <property type="nucleotide sequence ID" value="NZ_FNRD01000015.1"/>
</dbReference>
<evidence type="ECO:0000259" key="1">
    <source>
        <dbReference type="PROSITE" id="PS51471"/>
    </source>
</evidence>
<dbReference type="AlphaFoldDB" id="A0A1H4FXI0"/>
<dbReference type="InterPro" id="IPR032857">
    <property type="entry name" value="ALKBH4"/>
</dbReference>
<dbReference type="Gene3D" id="2.60.120.590">
    <property type="entry name" value="Alpha-ketoglutarate-dependent dioxygenase AlkB-like"/>
    <property type="match status" value="1"/>
</dbReference>
<dbReference type="SUPFAM" id="SSF51197">
    <property type="entry name" value="Clavaminate synthase-like"/>
    <property type="match status" value="1"/>
</dbReference>
<keyword evidence="2" id="KW-0560">Oxidoreductase</keyword>
<dbReference type="InterPro" id="IPR005123">
    <property type="entry name" value="Oxoglu/Fe-dep_dioxygenase_dom"/>
</dbReference>
<dbReference type="InterPro" id="IPR037151">
    <property type="entry name" value="AlkB-like_sf"/>
</dbReference>
<dbReference type="PANTHER" id="PTHR12463">
    <property type="entry name" value="OXYGENASE-RELATED"/>
    <property type="match status" value="1"/>
</dbReference>
<gene>
    <name evidence="2" type="ORF">SAMN05443667_11561</name>
</gene>
<dbReference type="EMBL" id="FNRD01000015">
    <property type="protein sequence ID" value="SEB01540.1"/>
    <property type="molecule type" value="Genomic_DNA"/>
</dbReference>
<dbReference type="GO" id="GO:0070988">
    <property type="term" value="P:demethylation"/>
    <property type="evidence" value="ECO:0007669"/>
    <property type="project" value="InterPro"/>
</dbReference>
<dbReference type="PANTHER" id="PTHR12463:SF1">
    <property type="entry name" value="2-OXOGLUTARATE AND FE-DEPENDENT OXYGENASE FAMILY PROTEIN"/>
    <property type="match status" value="1"/>
</dbReference>
<feature type="domain" description="Fe2OG dioxygenase" evidence="1">
    <location>
        <begin position="102"/>
        <end position="205"/>
    </location>
</feature>
<keyword evidence="3" id="KW-1185">Reference proteome</keyword>
<evidence type="ECO:0000313" key="2">
    <source>
        <dbReference type="EMBL" id="SEB01540.1"/>
    </source>
</evidence>
<proteinExistence type="predicted"/>
<organism evidence="2 3">
    <name type="scientific">Flavobacterium gillisiae</name>
    <dbReference type="NCBI Taxonomy" id="150146"/>
    <lineage>
        <taxon>Bacteria</taxon>
        <taxon>Pseudomonadati</taxon>
        <taxon>Bacteroidota</taxon>
        <taxon>Flavobacteriia</taxon>
        <taxon>Flavobacteriales</taxon>
        <taxon>Flavobacteriaceae</taxon>
        <taxon>Flavobacterium</taxon>
    </lineage>
</organism>
<reference evidence="3" key="1">
    <citation type="submission" date="2016-10" db="EMBL/GenBank/DDBJ databases">
        <authorList>
            <person name="Varghese N."/>
            <person name="Submissions S."/>
        </authorList>
    </citation>
    <scope>NUCLEOTIDE SEQUENCE [LARGE SCALE GENOMIC DNA]</scope>
    <source>
        <strain evidence="3">DSM 22376</strain>
    </source>
</reference>
<dbReference type="GO" id="GO:0032451">
    <property type="term" value="F:demethylase activity"/>
    <property type="evidence" value="ECO:0007669"/>
    <property type="project" value="TreeGrafter"/>
</dbReference>
<evidence type="ECO:0000313" key="3">
    <source>
        <dbReference type="Proteomes" id="UP000198951"/>
    </source>
</evidence>
<dbReference type="OrthoDB" id="278699at2"/>
<dbReference type="PROSITE" id="PS51471">
    <property type="entry name" value="FE2OG_OXY"/>
    <property type="match status" value="1"/>
</dbReference>